<evidence type="ECO:0000313" key="1">
    <source>
        <dbReference type="EMBL" id="MBB5939604.1"/>
    </source>
</evidence>
<dbReference type="Gene3D" id="1.10.287.1060">
    <property type="entry name" value="ESAT-6-like"/>
    <property type="match status" value="1"/>
</dbReference>
<accession>A0A7W9QGK9</accession>
<sequence>MDKSDLAVPDGGLPGLARDLSEMQSYLETQARRMTTIIDVIESGWRSSAASTYAEFQQGVAEDLVRIKSSLYLLEEAVRMSSDGFSAQEIDTLRKLQRVQGSMDVAHEAHDLTRTDPGSASTEYRSRILDT</sequence>
<dbReference type="EMBL" id="JACHJL010000025">
    <property type="protein sequence ID" value="MBB5939604.1"/>
    <property type="molecule type" value="Genomic_DNA"/>
</dbReference>
<evidence type="ECO:0000313" key="2">
    <source>
        <dbReference type="Proteomes" id="UP000588098"/>
    </source>
</evidence>
<protein>
    <recommendedName>
        <fullName evidence="3">WXG100 family type VII secretion target</fullName>
    </recommendedName>
</protein>
<reference evidence="1 2" key="1">
    <citation type="submission" date="2020-08" db="EMBL/GenBank/DDBJ databases">
        <title>Genomic Encyclopedia of Type Strains, Phase III (KMG-III): the genomes of soil and plant-associated and newly described type strains.</title>
        <authorList>
            <person name="Whitman W."/>
        </authorList>
    </citation>
    <scope>NUCLEOTIDE SEQUENCE [LARGE SCALE GENOMIC DNA]</scope>
    <source>
        <strain evidence="1 2">CECT 8305</strain>
    </source>
</reference>
<dbReference type="SUPFAM" id="SSF140453">
    <property type="entry name" value="EsxAB dimer-like"/>
    <property type="match status" value="1"/>
</dbReference>
<dbReference type="InterPro" id="IPR010310">
    <property type="entry name" value="T7SS_ESAT-6-like"/>
</dbReference>
<gene>
    <name evidence="1" type="ORF">FHS42_006700</name>
</gene>
<dbReference type="Proteomes" id="UP000588098">
    <property type="component" value="Unassembled WGS sequence"/>
</dbReference>
<name>A0A7W9QGK9_9ACTN</name>
<keyword evidence="2" id="KW-1185">Reference proteome</keyword>
<dbReference type="InterPro" id="IPR036689">
    <property type="entry name" value="ESAT-6-like_sf"/>
</dbReference>
<proteinExistence type="predicted"/>
<dbReference type="AlphaFoldDB" id="A0A7W9QGK9"/>
<comment type="caution">
    <text evidence="1">The sequence shown here is derived from an EMBL/GenBank/DDBJ whole genome shotgun (WGS) entry which is preliminary data.</text>
</comment>
<evidence type="ECO:0008006" key="3">
    <source>
        <dbReference type="Google" id="ProtNLM"/>
    </source>
</evidence>
<organism evidence="1 2">
    <name type="scientific">Streptomyces zagrosensis</name>
    <dbReference type="NCBI Taxonomy" id="1042984"/>
    <lineage>
        <taxon>Bacteria</taxon>
        <taxon>Bacillati</taxon>
        <taxon>Actinomycetota</taxon>
        <taxon>Actinomycetes</taxon>
        <taxon>Kitasatosporales</taxon>
        <taxon>Streptomycetaceae</taxon>
        <taxon>Streptomyces</taxon>
    </lineage>
</organism>
<dbReference type="Pfam" id="PF06013">
    <property type="entry name" value="WXG100"/>
    <property type="match status" value="1"/>
</dbReference>
<dbReference type="RefSeq" id="WP_184578977.1">
    <property type="nucleotide sequence ID" value="NZ_JACHJL010000025.1"/>
</dbReference>